<dbReference type="NCBIfam" id="NF033592">
    <property type="entry name" value="transpos_IS4_1"/>
    <property type="match status" value="1"/>
</dbReference>
<reference evidence="7 8" key="1">
    <citation type="submission" date="2017-04" db="EMBL/GenBank/DDBJ databases">
        <title>The Characteristic of a Fine Plant Growth-Promoting Rhizobacteria Bacillus mycoides Gnyt1 and its Whole Genome Sequencing Analysis.</title>
        <authorList>
            <person name="Li J.H."/>
            <person name="Yao T."/>
        </authorList>
    </citation>
    <scope>NUCLEOTIDE SEQUENCE [LARGE SCALE GENOMIC DNA]</scope>
    <source>
        <strain evidence="7 8">Gnyt1</strain>
    </source>
</reference>
<comment type="function">
    <text evidence="1">Involved in the transposition of the insertion sequence.</text>
</comment>
<accession>A0A1W6AAC2</accession>
<keyword evidence="5" id="KW-0233">DNA recombination</keyword>
<dbReference type="RefSeq" id="WP_085311820.1">
    <property type="nucleotide sequence ID" value="NZ_CP020743.1"/>
</dbReference>
<evidence type="ECO:0000313" key="7">
    <source>
        <dbReference type="EMBL" id="ARJ22721.1"/>
    </source>
</evidence>
<dbReference type="InterPro" id="IPR002559">
    <property type="entry name" value="Transposase_11"/>
</dbReference>
<feature type="domain" description="Transposase IS4-like" evidence="6">
    <location>
        <begin position="120"/>
        <end position="385"/>
    </location>
</feature>
<dbReference type="PANTHER" id="PTHR33258">
    <property type="entry name" value="TRANSPOSASE INSL FOR INSERTION SEQUENCE ELEMENT IS186A-RELATED"/>
    <property type="match status" value="1"/>
</dbReference>
<sequence length="491" mass="56930">MSVSVSDELQLFAQEIQSFLSPNTLRDLARDVGFVQRTSKYQAKDLVALCVWVSQNVAMTSLTQLSSCLEASTEVLISPEGLNQRFNKAAVQLLQHLLAELLNKKLAASMPISSPYTSVFKRIRILDSTAFQLPDVFSSVYPGAGGCSHTAEIKIQLEYDLLSGQFLHIHTGPGKQHDRTYGSLCAPTVTANDLCIRDLGYFHLKDLQYIQDKEAYYISRIKSNTRIYQKNPNPDYFQDGRIKKGTEYIQIDMETLMNSLQPGQTCEIADAYVGMIDKVPARVIVHRLTKQQQQKRLQDQAVREKKKGMKYSPRSKRLSGINVYMTNTPTDIVPMGQVHDWYSLRWQIEILFKTWKSFFQIHHCKKIKPERLDCHLYGQLIAILLCSSIMFQMRQLLLMKKKRELSEYKAIYMIKDYFLLLFQTIQNILRLVVQTKALVRTTIFYIVEVKRRSWVFWDPESVYKTDLLHLPYLNQFLVCWSSRSCIRNENR</sequence>
<keyword evidence="3" id="KW-0815">Transposition</keyword>
<dbReference type="SUPFAM" id="SSF53098">
    <property type="entry name" value="Ribonuclease H-like"/>
    <property type="match status" value="1"/>
</dbReference>
<evidence type="ECO:0000313" key="8">
    <source>
        <dbReference type="Proteomes" id="UP000192932"/>
    </source>
</evidence>
<evidence type="ECO:0000256" key="1">
    <source>
        <dbReference type="ARBA" id="ARBA00002286"/>
    </source>
</evidence>
<dbReference type="Gene3D" id="3.90.350.10">
    <property type="entry name" value="Transposase Inhibitor Protein From Tn5, Chain A, domain 1"/>
    <property type="match status" value="1"/>
</dbReference>
<evidence type="ECO:0000259" key="6">
    <source>
        <dbReference type="Pfam" id="PF01609"/>
    </source>
</evidence>
<name>A0A1W6AAC2_BACMY</name>
<dbReference type="Proteomes" id="UP000192932">
    <property type="component" value="Chromosome"/>
</dbReference>
<dbReference type="InterPro" id="IPR012337">
    <property type="entry name" value="RNaseH-like_sf"/>
</dbReference>
<dbReference type="Pfam" id="PF01609">
    <property type="entry name" value="DDE_Tnp_1"/>
    <property type="match status" value="1"/>
</dbReference>
<keyword evidence="4" id="KW-0238">DNA-binding</keyword>
<protein>
    <submittedName>
        <fullName evidence="7">IS4 family transposase</fullName>
    </submittedName>
</protein>
<evidence type="ECO:0000256" key="4">
    <source>
        <dbReference type="ARBA" id="ARBA00023125"/>
    </source>
</evidence>
<evidence type="ECO:0000256" key="3">
    <source>
        <dbReference type="ARBA" id="ARBA00022578"/>
    </source>
</evidence>
<gene>
    <name evidence="7" type="ORF">B7492_16565</name>
</gene>
<dbReference type="AlphaFoldDB" id="A0A1W6AAC2"/>
<comment type="similarity">
    <text evidence="2">Belongs to the transposase 11 family.</text>
</comment>
<dbReference type="EMBL" id="CP020743">
    <property type="protein sequence ID" value="ARJ22721.1"/>
    <property type="molecule type" value="Genomic_DNA"/>
</dbReference>
<organism evidence="7 8">
    <name type="scientific">Bacillus mycoides</name>
    <dbReference type="NCBI Taxonomy" id="1405"/>
    <lineage>
        <taxon>Bacteria</taxon>
        <taxon>Bacillati</taxon>
        <taxon>Bacillota</taxon>
        <taxon>Bacilli</taxon>
        <taxon>Bacillales</taxon>
        <taxon>Bacillaceae</taxon>
        <taxon>Bacillus</taxon>
        <taxon>Bacillus cereus group</taxon>
    </lineage>
</organism>
<dbReference type="InterPro" id="IPR047952">
    <property type="entry name" value="Transpos_IS4"/>
</dbReference>
<dbReference type="PANTHER" id="PTHR33258:SF1">
    <property type="entry name" value="TRANSPOSASE INSL FOR INSERTION SEQUENCE ELEMENT IS186A-RELATED"/>
    <property type="match status" value="1"/>
</dbReference>
<proteinExistence type="inferred from homology"/>
<dbReference type="GO" id="GO:0003677">
    <property type="term" value="F:DNA binding"/>
    <property type="evidence" value="ECO:0007669"/>
    <property type="project" value="UniProtKB-KW"/>
</dbReference>
<evidence type="ECO:0000256" key="2">
    <source>
        <dbReference type="ARBA" id="ARBA00010075"/>
    </source>
</evidence>
<dbReference type="GO" id="GO:0004803">
    <property type="term" value="F:transposase activity"/>
    <property type="evidence" value="ECO:0007669"/>
    <property type="project" value="InterPro"/>
</dbReference>
<evidence type="ECO:0000256" key="5">
    <source>
        <dbReference type="ARBA" id="ARBA00023172"/>
    </source>
</evidence>
<dbReference type="GO" id="GO:0006313">
    <property type="term" value="P:DNA transposition"/>
    <property type="evidence" value="ECO:0007669"/>
    <property type="project" value="InterPro"/>
</dbReference>